<name>A0A1H6XGP8_9GAMM</name>
<evidence type="ECO:0000313" key="2">
    <source>
        <dbReference type="EMBL" id="SEJ23755.1"/>
    </source>
</evidence>
<sequence>MEPPPPPREHVYGSMLVAQGDPGQVDVDHPLPVREVQPVNRRLLLRDSRVGDQNVQPAESIQRRLHQGRDARLAGYVAAHEDRRIAKLGGQRRRRRVDIADHHPGALGHEQPDNRLADPGTAAGNDGNPPLQHR</sequence>
<accession>A0A1H6XGP8</accession>
<feature type="compositionally biased region" description="Basic and acidic residues" evidence="1">
    <location>
        <begin position="97"/>
        <end position="116"/>
    </location>
</feature>
<organism evidence="2 3">
    <name type="scientific">Azotobacter beijerinckii</name>
    <dbReference type="NCBI Taxonomy" id="170623"/>
    <lineage>
        <taxon>Bacteria</taxon>
        <taxon>Pseudomonadati</taxon>
        <taxon>Pseudomonadota</taxon>
        <taxon>Gammaproteobacteria</taxon>
        <taxon>Pseudomonadales</taxon>
        <taxon>Pseudomonadaceae</taxon>
        <taxon>Azotobacter</taxon>
    </lineage>
</organism>
<evidence type="ECO:0000256" key="1">
    <source>
        <dbReference type="SAM" id="MobiDB-lite"/>
    </source>
</evidence>
<evidence type="ECO:0000313" key="3">
    <source>
        <dbReference type="Proteomes" id="UP000199250"/>
    </source>
</evidence>
<dbReference type="EMBL" id="FNYQ01000064">
    <property type="protein sequence ID" value="SEJ23755.1"/>
    <property type="molecule type" value="Genomic_DNA"/>
</dbReference>
<dbReference type="AlphaFoldDB" id="A0A1H6XGP8"/>
<gene>
    <name evidence="2" type="ORF">SAMN04244572_03232</name>
</gene>
<proteinExistence type="predicted"/>
<feature type="region of interest" description="Disordered" evidence="1">
    <location>
        <begin position="87"/>
        <end position="134"/>
    </location>
</feature>
<protein>
    <submittedName>
        <fullName evidence="2">Uncharacterized protein</fullName>
    </submittedName>
</protein>
<reference evidence="2 3" key="1">
    <citation type="submission" date="2016-10" db="EMBL/GenBank/DDBJ databases">
        <authorList>
            <person name="de Groot N.N."/>
        </authorList>
    </citation>
    <scope>NUCLEOTIDE SEQUENCE [LARGE SCALE GENOMIC DNA]</scope>
    <source>
        <strain evidence="2 3">DSM 373</strain>
    </source>
</reference>
<dbReference type="Proteomes" id="UP000199250">
    <property type="component" value="Unassembled WGS sequence"/>
</dbReference>